<dbReference type="SUPFAM" id="SSF56784">
    <property type="entry name" value="HAD-like"/>
    <property type="match status" value="1"/>
</dbReference>
<sequence>MKPTLCIDFDGTLHKYSKGWKDGSIYDEPIEGSKEFIDSVKDDFNIVIFTARMINSNDPNHTKKEIIEWLDKYGIHYDDITGYKISAVAYIDDRAIEFKGNWDNIKIKVDKIDESTRKELKILSWGEINNVKNRLLELYEKSKISKYLLG</sequence>
<dbReference type="EMBL" id="MT141796">
    <property type="protein sequence ID" value="QJA70475.1"/>
    <property type="molecule type" value="Genomic_DNA"/>
</dbReference>
<evidence type="ECO:0000313" key="2">
    <source>
        <dbReference type="EMBL" id="QJA70475.1"/>
    </source>
</evidence>
<reference evidence="2" key="1">
    <citation type="submission" date="2020-03" db="EMBL/GenBank/DDBJ databases">
        <title>The deep terrestrial virosphere.</title>
        <authorList>
            <person name="Holmfeldt K."/>
            <person name="Nilsson E."/>
            <person name="Simone D."/>
            <person name="Lopez-Fernandez M."/>
            <person name="Wu X."/>
            <person name="de Brujin I."/>
            <person name="Lundin D."/>
            <person name="Andersson A."/>
            <person name="Bertilsson S."/>
            <person name="Dopson M."/>
        </authorList>
    </citation>
    <scope>NUCLEOTIDE SEQUENCE</scope>
    <source>
        <strain evidence="2">MM415A03703</strain>
        <strain evidence="1">MM415B01142</strain>
    </source>
</reference>
<proteinExistence type="predicted"/>
<dbReference type="Gene3D" id="3.40.50.1000">
    <property type="entry name" value="HAD superfamily/HAD-like"/>
    <property type="match status" value="1"/>
</dbReference>
<evidence type="ECO:0000313" key="1">
    <source>
        <dbReference type="EMBL" id="QJA60292.1"/>
    </source>
</evidence>
<evidence type="ECO:0008006" key="3">
    <source>
        <dbReference type="Google" id="ProtNLM"/>
    </source>
</evidence>
<dbReference type="EMBL" id="MT141403">
    <property type="protein sequence ID" value="QJA60292.1"/>
    <property type="molecule type" value="Genomic_DNA"/>
</dbReference>
<dbReference type="InterPro" id="IPR023214">
    <property type="entry name" value="HAD_sf"/>
</dbReference>
<name>A0A6M3JN17_9ZZZZ</name>
<dbReference type="InterPro" id="IPR036412">
    <property type="entry name" value="HAD-like_sf"/>
</dbReference>
<accession>A0A6M3JN17</accession>
<protein>
    <recommendedName>
        <fullName evidence="3">FCP1 homology domain-containing protein</fullName>
    </recommendedName>
</protein>
<gene>
    <name evidence="2" type="ORF">MM415A03703_0004</name>
    <name evidence="1" type="ORF">MM415B01142_0019</name>
</gene>
<organism evidence="2">
    <name type="scientific">viral metagenome</name>
    <dbReference type="NCBI Taxonomy" id="1070528"/>
    <lineage>
        <taxon>unclassified sequences</taxon>
        <taxon>metagenomes</taxon>
        <taxon>organismal metagenomes</taxon>
    </lineage>
</organism>
<dbReference type="AlphaFoldDB" id="A0A6M3JN17"/>